<dbReference type="Proteomes" id="UP000261082">
    <property type="component" value="Unassembled WGS sequence"/>
</dbReference>
<dbReference type="Pfam" id="PF17784">
    <property type="entry name" value="Sulfotransfer_4"/>
    <property type="match status" value="1"/>
</dbReference>
<dbReference type="PANTHER" id="PTHR36978">
    <property type="entry name" value="P-LOOP CONTAINING NUCLEOTIDE TRIPHOSPHATE HYDROLASE"/>
    <property type="match status" value="1"/>
</dbReference>
<sequence>MGFLRNSKPKVFCIGANKTGTTSVEKTLKNFGYKMGKQAKAELLIHEYSQRNFKPILKYCRTAEAFQDIPFSLPYTYVVLHHHFKNAKFILTERESAEQWYHSLVKFHSKLWSDGTHAPTAQELKNAKYRYKGYPYEAHKYLYSTPDDDLYNQETLIAFYTEHNKAVKNYFKDIPNSLLCINVSKKEDYKRLSDFLNVSSNQTDFPWENKTS</sequence>
<comment type="caution">
    <text evidence="1">The sequence shown here is derived from an EMBL/GenBank/DDBJ whole genome shotgun (WGS) entry which is preliminary data.</text>
</comment>
<dbReference type="AlphaFoldDB" id="A0A3E1QD12"/>
<proteinExistence type="predicted"/>
<accession>A0A3E1QD12</accession>
<evidence type="ECO:0000313" key="1">
    <source>
        <dbReference type="EMBL" id="RFN60035.1"/>
    </source>
</evidence>
<dbReference type="EMBL" id="QVID01000001">
    <property type="protein sequence ID" value="RFN60035.1"/>
    <property type="molecule type" value="Genomic_DNA"/>
</dbReference>
<dbReference type="RefSeq" id="WP_117159094.1">
    <property type="nucleotide sequence ID" value="NZ_QVID01000001.1"/>
</dbReference>
<evidence type="ECO:0008006" key="3">
    <source>
        <dbReference type="Google" id="ProtNLM"/>
    </source>
</evidence>
<keyword evidence="2" id="KW-1185">Reference proteome</keyword>
<name>A0A3E1QD12_9FLAO</name>
<dbReference type="SUPFAM" id="SSF52540">
    <property type="entry name" value="P-loop containing nucleoside triphosphate hydrolases"/>
    <property type="match status" value="1"/>
</dbReference>
<reference evidence="1 2" key="1">
    <citation type="journal article" date="2007" name="Int. J. Syst. Evol. Microbiol.">
        <title>Marixanthomonas ophiurae gen. nov., sp. nov., a marine bacterium of the family Flavobacteriaceae isolated from a deep-sea brittle star.</title>
        <authorList>
            <person name="Romanenko L.A."/>
            <person name="Uchino M."/>
            <person name="Frolova G.M."/>
            <person name="Mikhailov V.V."/>
        </authorList>
    </citation>
    <scope>NUCLEOTIDE SEQUENCE [LARGE SCALE GENOMIC DNA]</scope>
    <source>
        <strain evidence="1 2">KMM 3046</strain>
    </source>
</reference>
<dbReference type="Gene3D" id="3.40.50.300">
    <property type="entry name" value="P-loop containing nucleotide triphosphate hydrolases"/>
    <property type="match status" value="1"/>
</dbReference>
<evidence type="ECO:0000313" key="2">
    <source>
        <dbReference type="Proteomes" id="UP000261082"/>
    </source>
</evidence>
<protein>
    <recommendedName>
        <fullName evidence="3">Sulfotransferase family protein</fullName>
    </recommendedName>
</protein>
<dbReference type="OrthoDB" id="285690at2"/>
<dbReference type="InterPro" id="IPR027417">
    <property type="entry name" value="P-loop_NTPase"/>
</dbReference>
<dbReference type="PANTHER" id="PTHR36978:SF4">
    <property type="entry name" value="P-LOOP CONTAINING NUCLEOSIDE TRIPHOSPHATE HYDROLASE PROTEIN"/>
    <property type="match status" value="1"/>
</dbReference>
<organism evidence="1 2">
    <name type="scientific">Marixanthomonas ophiurae</name>
    <dbReference type="NCBI Taxonomy" id="387659"/>
    <lineage>
        <taxon>Bacteria</taxon>
        <taxon>Pseudomonadati</taxon>
        <taxon>Bacteroidota</taxon>
        <taxon>Flavobacteriia</taxon>
        <taxon>Flavobacteriales</taxon>
        <taxon>Flavobacteriaceae</taxon>
        <taxon>Marixanthomonas</taxon>
    </lineage>
</organism>
<dbReference type="InterPro" id="IPR040632">
    <property type="entry name" value="Sulfotransfer_4"/>
</dbReference>
<gene>
    <name evidence="1" type="ORF">DZ858_08300</name>
</gene>